<feature type="compositionally biased region" description="Polar residues" evidence="1">
    <location>
        <begin position="267"/>
        <end position="276"/>
    </location>
</feature>
<keyword evidence="3" id="KW-1185">Reference proteome</keyword>
<reference evidence="2" key="1">
    <citation type="journal article" date="2021" name="Sci. Rep.">
        <title>Diploid genomic architecture of Nitzschia inconspicua, an elite biomass production diatom.</title>
        <authorList>
            <person name="Oliver A."/>
            <person name="Podell S."/>
            <person name="Pinowska A."/>
            <person name="Traller J.C."/>
            <person name="Smith S.R."/>
            <person name="McClure R."/>
            <person name="Beliaev A."/>
            <person name="Bohutskyi P."/>
            <person name="Hill E.A."/>
            <person name="Rabines A."/>
            <person name="Zheng H."/>
            <person name="Allen L.Z."/>
            <person name="Kuo A."/>
            <person name="Grigoriev I.V."/>
            <person name="Allen A.E."/>
            <person name="Hazlebeck D."/>
            <person name="Allen E.E."/>
        </authorList>
    </citation>
    <scope>NUCLEOTIDE SEQUENCE</scope>
    <source>
        <strain evidence="2">Hildebrandi</strain>
    </source>
</reference>
<dbReference type="EMBL" id="JAGRRH010000022">
    <property type="protein sequence ID" value="KAG7345432.1"/>
    <property type="molecule type" value="Genomic_DNA"/>
</dbReference>
<feature type="region of interest" description="Disordered" evidence="1">
    <location>
        <begin position="220"/>
        <end position="241"/>
    </location>
</feature>
<accession>A0A9K3PFA2</accession>
<protein>
    <submittedName>
        <fullName evidence="2">Uncharacterized protein</fullName>
    </submittedName>
</protein>
<feature type="compositionally biased region" description="Basic and acidic residues" evidence="1">
    <location>
        <begin position="228"/>
        <end position="241"/>
    </location>
</feature>
<evidence type="ECO:0000313" key="2">
    <source>
        <dbReference type="EMBL" id="KAG7345432.1"/>
    </source>
</evidence>
<evidence type="ECO:0000256" key="1">
    <source>
        <dbReference type="SAM" id="MobiDB-lite"/>
    </source>
</evidence>
<evidence type="ECO:0000313" key="3">
    <source>
        <dbReference type="Proteomes" id="UP000693970"/>
    </source>
</evidence>
<name>A0A9K3PFA2_9STRA</name>
<organism evidence="2 3">
    <name type="scientific">Nitzschia inconspicua</name>
    <dbReference type="NCBI Taxonomy" id="303405"/>
    <lineage>
        <taxon>Eukaryota</taxon>
        <taxon>Sar</taxon>
        <taxon>Stramenopiles</taxon>
        <taxon>Ochrophyta</taxon>
        <taxon>Bacillariophyta</taxon>
        <taxon>Bacillariophyceae</taxon>
        <taxon>Bacillariophycidae</taxon>
        <taxon>Bacillariales</taxon>
        <taxon>Bacillariaceae</taxon>
        <taxon>Nitzschia</taxon>
    </lineage>
</organism>
<feature type="compositionally biased region" description="Basic residues" evidence="1">
    <location>
        <begin position="169"/>
        <end position="183"/>
    </location>
</feature>
<proteinExistence type="predicted"/>
<feature type="region of interest" description="Disordered" evidence="1">
    <location>
        <begin position="167"/>
        <end position="187"/>
    </location>
</feature>
<dbReference type="AlphaFoldDB" id="A0A9K3PFA2"/>
<gene>
    <name evidence="2" type="ORF">IV203_032963</name>
</gene>
<feature type="region of interest" description="Disordered" evidence="1">
    <location>
        <begin position="253"/>
        <end position="281"/>
    </location>
</feature>
<comment type="caution">
    <text evidence="2">The sequence shown here is derived from an EMBL/GenBank/DDBJ whole genome shotgun (WGS) entry which is preliminary data.</text>
</comment>
<dbReference type="Proteomes" id="UP000693970">
    <property type="component" value="Unassembled WGS sequence"/>
</dbReference>
<sequence length="568" mass="65044">MFVLCTGNFHHQEPPDLSEYEAKNYSSLFEELKKRATLHDANVRTNSWARSVKTKVWTILHAIFEGHPAYVHIHPFSDKLDGPAAYQALWDQCLGLNNISHVAAEIDRELAKLVYTQETKRWNFDRYVDTHVDLYQRTQALVPFGISGMDGKHTRSAKVVAVSAPIGNRKQKGHNPKPKRHKGSNGQVASVEVEDWYYIFQEYKQLSPDSKQRLKELRMKRHRKSGGNRKESQKQKSPRDIVEEMVNAMTATDDEADSLPDDPAPVTNRNNPALTRQHSKPKFHRKTSRIWVFCLRRPSTSYVTVRRPTPVEIGHEDLERFELTYSTPDWEPGSLRYSSLEEQLLEGNSLRLTTGDLVSTAETSKTSVRRLNVVKQCVISAYECDHSQSSALLANISPILCGDLLAQAMNERYCVAAFQVTPSAHGLGDSWESLSALKESNPVEVAEYAVAHNLTEELAFSWWVPYTLKKRDAIVLAVNNRYWKRTQKYGIRIPKTVKEAFEIDHENGDNRWAESIQKEMNAVRVAFRILGEDQKVPPGYQYMKCHLVFCSIQRSVTSHSRVYCKRQL</sequence>
<reference evidence="2" key="2">
    <citation type="submission" date="2021-04" db="EMBL/GenBank/DDBJ databases">
        <authorList>
            <person name="Podell S."/>
        </authorList>
    </citation>
    <scope>NUCLEOTIDE SEQUENCE</scope>
    <source>
        <strain evidence="2">Hildebrandi</strain>
    </source>
</reference>